<protein>
    <submittedName>
        <fullName evidence="2">Uncharacterized protein</fullName>
    </submittedName>
</protein>
<dbReference type="AlphaFoldDB" id="A0A427B858"/>
<gene>
    <name evidence="2" type="ORF">B296_00011507</name>
</gene>
<name>A0A427B858_ENSVE</name>
<feature type="coiled-coil region" evidence="1">
    <location>
        <begin position="1"/>
        <end position="28"/>
    </location>
</feature>
<organism evidence="2 3">
    <name type="scientific">Ensete ventricosum</name>
    <name type="common">Abyssinian banana</name>
    <name type="synonym">Musa ensete</name>
    <dbReference type="NCBI Taxonomy" id="4639"/>
    <lineage>
        <taxon>Eukaryota</taxon>
        <taxon>Viridiplantae</taxon>
        <taxon>Streptophyta</taxon>
        <taxon>Embryophyta</taxon>
        <taxon>Tracheophyta</taxon>
        <taxon>Spermatophyta</taxon>
        <taxon>Magnoliopsida</taxon>
        <taxon>Liliopsida</taxon>
        <taxon>Zingiberales</taxon>
        <taxon>Musaceae</taxon>
        <taxon>Ensete</taxon>
    </lineage>
</organism>
<evidence type="ECO:0000313" key="3">
    <source>
        <dbReference type="Proteomes" id="UP000287651"/>
    </source>
</evidence>
<dbReference type="Proteomes" id="UP000287651">
    <property type="component" value="Unassembled WGS sequence"/>
</dbReference>
<keyword evidence="1" id="KW-0175">Coiled coil</keyword>
<reference evidence="2 3" key="1">
    <citation type="journal article" date="2014" name="Agronomy (Basel)">
        <title>A Draft Genome Sequence for Ensete ventricosum, the Drought-Tolerant Tree Against Hunger.</title>
        <authorList>
            <person name="Harrison J."/>
            <person name="Moore K.A."/>
            <person name="Paszkiewicz K."/>
            <person name="Jones T."/>
            <person name="Grant M."/>
            <person name="Ambacheew D."/>
            <person name="Muzemil S."/>
            <person name="Studholme D.J."/>
        </authorList>
    </citation>
    <scope>NUCLEOTIDE SEQUENCE [LARGE SCALE GENOMIC DNA]</scope>
</reference>
<sequence length="97" mass="11289">MHDKEVSNRQLRENLDLLEEKCDDAHLRTLAYKKVIAKLYNRKVRPRSIRLGDLVLQKTEVSDPTRSRKNLATNWEDPYHVKDVIQEGTCTLATIEG</sequence>
<evidence type="ECO:0000313" key="2">
    <source>
        <dbReference type="EMBL" id="RRT84647.1"/>
    </source>
</evidence>
<evidence type="ECO:0000256" key="1">
    <source>
        <dbReference type="SAM" id="Coils"/>
    </source>
</evidence>
<dbReference type="EMBL" id="AMZH03000259">
    <property type="protein sequence ID" value="RRT84647.1"/>
    <property type="molecule type" value="Genomic_DNA"/>
</dbReference>
<accession>A0A427B858</accession>
<proteinExistence type="predicted"/>
<comment type="caution">
    <text evidence="2">The sequence shown here is derived from an EMBL/GenBank/DDBJ whole genome shotgun (WGS) entry which is preliminary data.</text>
</comment>